<dbReference type="SUPFAM" id="SSF50978">
    <property type="entry name" value="WD40 repeat-like"/>
    <property type="match status" value="1"/>
</dbReference>
<evidence type="ECO:0000259" key="15">
    <source>
        <dbReference type="Pfam" id="PF08302"/>
    </source>
</evidence>
<sequence>MAEKTNSNMLFANFNQDFSCISVGTRKGYSVTNCDPFGRVYTMNDGARGIVEMLFCTSLIVLVGAADQPQSSPRKLQIVNTKRQSMICELLFPSSILAVKLNRKSLVIVLENEIYIYDISNMRLLHVIETTPNPEAICALSPSADSSYLAYPSPVPSPASASTSTTPAAPAPAPSSSPSQSGDVLLFSTRSLTVANVIQAHKSPLSSLAINSSGTLLATASEKGTVIRVWSVPGAEKLYQFRRGTREARIYSMNFNVVGTLLAVSSAHDTVHVFKLGKPGGTGGGGAVSATASTSSTLDGAVSPPESVDGATQGLDGGYEAFIEKKKGNSVSSSLRRKSLQLSKHLTHSMGGYLPSTLTEMWEPSRDFAFLRLPTSGARSIVALSGTMPHVMVLSAEGYFYLYSIDLEKGGECVLMKQYKTFSNTRVCEGKKRKTGKKQKRLTLNVFKELKPTAQKETLGPESVENKNQDQSRTSLSPSPTTTTTVPHSHNYTLMPPAFNQADSDLITQLHGLNVKLVRSSLYNVPMDDGTSIGVRSWKMNEFKYYDIPSPFPTLARGLFTRELDEEVVEGEKKKKKHQIVIRGYDKFFNIGEVPWTTWASLESHTAAPYTLSLKSNGCIIFFSALTPNKLLVTSKHSLGAVEGAPMSHAQAGEGWLRKYLEKLGKTEADLAGELWEKNWTAIAELCDDSFEEHVLGYPPEKTGLHLHGLNVRTKDFITMPADVVDAFADAWGFIKTPTITLNSIKEVKDFTTACAETGEWNGEQVEGFVVRTHVTEPPAGGKDGAPKPTSNNQSPYKPGSSFFFKVKFDEPYMMYRDWREVTKMLLSSKSGLDAKSLPKSKMKRPETKLYVRWVIREIKHNPGAFKEYTKGKGIIATRERFLEWMKSENAGEELKELEKEEGTEEVKENKKKFEKTIIVPVAIPGSGKTAVSIALSHLFGFAHTQSDDIQVKKAGPAFIRNVRSLLDQHDVVIADKNNHLTQHRDALRELVAKYRMPVRLLALNWPVDDKPPAMVHRICCDRVLDRGANHQTLRADPSAARAHEEVVWSFIREAQPLAPVEADEIVDMSLDDTLEEAVERAMEGVVRVLGVEKPSKEKVSEALEKVKAYEPAVKKADGQDAVGKASKAAADPRYFGLLPEIDIVTLLDECLAEGKDGVDPAVRAFWEQLKADARVARRPHITIVHRNGKEKEAELWARCSVLHTMSITPPTFKGKLTNVLCNERVMALTMEELEVADPGLGEGQEGAEFVSKLPEEVRNRLHITVGTKAADIPPVEAMSMVMEWREKGKVGGTNIVPLEAVSVRGRVKGLNS</sequence>
<evidence type="ECO:0000256" key="13">
    <source>
        <dbReference type="ARBA" id="ARBA00039247"/>
    </source>
</evidence>
<organism evidence="18">
    <name type="scientific">Psilocybe cubensis</name>
    <name type="common">Psychedelic mushroom</name>
    <name type="synonym">Stropharia cubensis</name>
    <dbReference type="NCBI Taxonomy" id="181762"/>
    <lineage>
        <taxon>Eukaryota</taxon>
        <taxon>Fungi</taxon>
        <taxon>Dikarya</taxon>
        <taxon>Basidiomycota</taxon>
        <taxon>Agaricomycotina</taxon>
        <taxon>Agaricomycetes</taxon>
        <taxon>Agaricomycetidae</taxon>
        <taxon>Agaricales</taxon>
        <taxon>Agaricineae</taxon>
        <taxon>Strophariaceae</taxon>
        <taxon>Psilocybe</taxon>
    </lineage>
</organism>
<evidence type="ECO:0000256" key="14">
    <source>
        <dbReference type="SAM" id="MobiDB-lite"/>
    </source>
</evidence>
<evidence type="ECO:0000256" key="3">
    <source>
        <dbReference type="ARBA" id="ARBA00004623"/>
    </source>
</evidence>
<dbReference type="InterPro" id="IPR036322">
    <property type="entry name" value="WD40_repeat_dom_sf"/>
</dbReference>
<dbReference type="GO" id="GO:0006914">
    <property type="term" value="P:autophagy"/>
    <property type="evidence" value="ECO:0007669"/>
    <property type="project" value="UniProtKB-KW"/>
</dbReference>
<feature type="compositionally biased region" description="Low complexity" evidence="14">
    <location>
        <begin position="288"/>
        <end position="301"/>
    </location>
</feature>
<dbReference type="Pfam" id="PF08303">
    <property type="entry name" value="tRNA_lig_kinase"/>
    <property type="match status" value="1"/>
</dbReference>
<dbReference type="GO" id="GO:0005774">
    <property type="term" value="C:vacuolar membrane"/>
    <property type="evidence" value="ECO:0007669"/>
    <property type="project" value="UniProtKB-SubCell"/>
</dbReference>
<evidence type="ECO:0000256" key="6">
    <source>
        <dbReference type="ARBA" id="ARBA00022574"/>
    </source>
</evidence>
<evidence type="ECO:0000259" key="17">
    <source>
        <dbReference type="Pfam" id="PF09511"/>
    </source>
</evidence>
<dbReference type="GO" id="GO:0005524">
    <property type="term" value="F:ATP binding"/>
    <property type="evidence" value="ECO:0007669"/>
    <property type="project" value="InterPro"/>
</dbReference>
<keyword evidence="9" id="KW-0653">Protein transport</keyword>
<comment type="subcellular location">
    <subcellularLocation>
        <location evidence="2">Endosome membrane</location>
        <topology evidence="2">Peripheral membrane protein</topology>
    </subcellularLocation>
    <subcellularLocation>
        <location evidence="3">Preautophagosomal structure membrane</location>
        <topology evidence="3">Peripheral membrane protein</topology>
    </subcellularLocation>
    <subcellularLocation>
        <location evidence="1">Vacuole membrane</location>
        <topology evidence="1">Peripheral membrane protein</topology>
    </subcellularLocation>
</comment>
<dbReference type="InterPro" id="IPR015965">
    <property type="entry name" value="tRNA_lig_PDEase"/>
</dbReference>
<keyword evidence="4" id="KW-0813">Transport</keyword>
<dbReference type="PANTHER" id="PTHR32004:SF1">
    <property type="entry name" value="TRNA LIGASE"/>
    <property type="match status" value="1"/>
</dbReference>
<dbReference type="Pfam" id="PF09511">
    <property type="entry name" value="RNA_lig_T4_1"/>
    <property type="match status" value="1"/>
</dbReference>
<dbReference type="FunFam" id="2.130.10.10:FF:000965">
    <property type="entry name" value="Autophagy-like protein 18 Atg18"/>
    <property type="match status" value="1"/>
</dbReference>
<feature type="region of interest" description="Disordered" evidence="14">
    <location>
        <begin position="455"/>
        <end position="488"/>
    </location>
</feature>
<evidence type="ECO:0000256" key="7">
    <source>
        <dbReference type="ARBA" id="ARBA00022737"/>
    </source>
</evidence>
<evidence type="ECO:0000256" key="4">
    <source>
        <dbReference type="ARBA" id="ARBA00022448"/>
    </source>
</evidence>
<keyword evidence="10" id="KW-0072">Autophagy</keyword>
<feature type="compositionally biased region" description="Low complexity" evidence="14">
    <location>
        <begin position="472"/>
        <end position="488"/>
    </location>
</feature>
<name>A0A8H7XJD8_PSICU</name>
<reference evidence="18" key="1">
    <citation type="submission" date="2021-02" db="EMBL/GenBank/DDBJ databases">
        <title>Psilocybe cubensis genome.</title>
        <authorList>
            <person name="Mckernan K.J."/>
            <person name="Crawford S."/>
            <person name="Trippe A."/>
            <person name="Kane L.T."/>
            <person name="Mclaughlin S."/>
        </authorList>
    </citation>
    <scope>NUCLEOTIDE SEQUENCE [LARGE SCALE GENOMIC DNA]</scope>
    <source>
        <strain evidence="18">MGC-MH-2018</strain>
    </source>
</reference>
<evidence type="ECO:0000256" key="11">
    <source>
        <dbReference type="ARBA" id="ARBA00023136"/>
    </source>
</evidence>
<dbReference type="GO" id="GO:0015031">
    <property type="term" value="P:protein transport"/>
    <property type="evidence" value="ECO:0007669"/>
    <property type="project" value="UniProtKB-KW"/>
</dbReference>
<dbReference type="InterPro" id="IPR001680">
    <property type="entry name" value="WD40_rpt"/>
</dbReference>
<evidence type="ECO:0000256" key="1">
    <source>
        <dbReference type="ARBA" id="ARBA00004148"/>
    </source>
</evidence>
<keyword evidence="7" id="KW-0677">Repeat</keyword>
<gene>
    <name evidence="18" type="ORF">JR316_012838</name>
</gene>
<evidence type="ECO:0000259" key="16">
    <source>
        <dbReference type="Pfam" id="PF08303"/>
    </source>
</evidence>
<keyword evidence="6" id="KW-0853">WD repeat</keyword>
<dbReference type="InterPro" id="IPR015966">
    <property type="entry name" value="tRNA_lig_kin_fungi"/>
</dbReference>
<evidence type="ECO:0000313" key="18">
    <source>
        <dbReference type="EMBL" id="KAG5162176.1"/>
    </source>
</evidence>
<dbReference type="Pfam" id="PF21032">
    <property type="entry name" value="PROPPIN"/>
    <property type="match status" value="3"/>
</dbReference>
<dbReference type="SMART" id="SM00320">
    <property type="entry name" value="WD40"/>
    <property type="match status" value="2"/>
</dbReference>
<evidence type="ECO:0000256" key="2">
    <source>
        <dbReference type="ARBA" id="ARBA00004481"/>
    </source>
</evidence>
<feature type="domain" description="tRNA ligase kinase" evidence="16">
    <location>
        <begin position="918"/>
        <end position="1072"/>
    </location>
</feature>
<dbReference type="GO" id="GO:0005634">
    <property type="term" value="C:nucleus"/>
    <property type="evidence" value="ECO:0007669"/>
    <property type="project" value="TreeGrafter"/>
</dbReference>
<feature type="region of interest" description="Disordered" evidence="14">
    <location>
        <begin position="159"/>
        <end position="180"/>
    </location>
</feature>
<dbReference type="OrthoDB" id="276239at2759"/>
<dbReference type="EMBL" id="JAFIQS010000020">
    <property type="protein sequence ID" value="KAG5162176.1"/>
    <property type="molecule type" value="Genomic_DNA"/>
</dbReference>
<evidence type="ECO:0000256" key="10">
    <source>
        <dbReference type="ARBA" id="ARBA00023006"/>
    </source>
</evidence>
<dbReference type="SUPFAM" id="SSF52540">
    <property type="entry name" value="P-loop containing nucleoside triphosphate hydrolases"/>
    <property type="match status" value="1"/>
</dbReference>
<dbReference type="GO" id="GO:0034045">
    <property type="term" value="C:phagophore assembly site membrane"/>
    <property type="evidence" value="ECO:0007669"/>
    <property type="project" value="UniProtKB-SubCell"/>
</dbReference>
<keyword evidence="11" id="KW-0472">Membrane</keyword>
<feature type="domain" description="T4 RNA ligase 1-like N-terminal" evidence="17">
    <location>
        <begin position="556"/>
        <end position="813"/>
    </location>
</feature>
<dbReference type="InterPro" id="IPR019039">
    <property type="entry name" value="T4-Rnl1-like_N"/>
</dbReference>
<evidence type="ECO:0000256" key="8">
    <source>
        <dbReference type="ARBA" id="ARBA00022753"/>
    </source>
</evidence>
<protein>
    <recommendedName>
        <fullName evidence="13">Autophagy-related protein 18</fullName>
    </recommendedName>
</protein>
<dbReference type="Gene3D" id="3.40.50.300">
    <property type="entry name" value="P-loop containing nucleotide triphosphate hydrolases"/>
    <property type="match status" value="1"/>
</dbReference>
<dbReference type="InterPro" id="IPR048720">
    <property type="entry name" value="PROPPIN"/>
</dbReference>
<feature type="region of interest" description="Disordered" evidence="14">
    <location>
        <begin position="775"/>
        <end position="797"/>
    </location>
</feature>
<dbReference type="InterPro" id="IPR027417">
    <property type="entry name" value="P-loop_NTPase"/>
</dbReference>
<feature type="region of interest" description="Disordered" evidence="14">
    <location>
        <begin position="281"/>
        <end position="307"/>
    </location>
</feature>
<comment type="similarity">
    <text evidence="12">Belongs to the WD repeat PROPPIN family.</text>
</comment>
<feature type="domain" description="tRNA ligase phosphodiesterase" evidence="15">
    <location>
        <begin position="1090"/>
        <end position="1300"/>
    </location>
</feature>
<keyword evidence="5" id="KW-0926">Vacuole</keyword>
<comment type="caution">
    <text evidence="18">The sequence shown here is derived from an EMBL/GenBank/DDBJ whole genome shotgun (WGS) entry which is preliminary data.</text>
</comment>
<dbReference type="Gene3D" id="2.130.10.10">
    <property type="entry name" value="YVTN repeat-like/Quinoprotein amine dehydrogenase"/>
    <property type="match status" value="1"/>
</dbReference>
<evidence type="ECO:0000256" key="12">
    <source>
        <dbReference type="ARBA" id="ARBA00025740"/>
    </source>
</evidence>
<evidence type="ECO:0000256" key="9">
    <source>
        <dbReference type="ARBA" id="ARBA00022927"/>
    </source>
</evidence>
<feature type="compositionally biased region" description="Low complexity" evidence="14">
    <location>
        <begin position="159"/>
        <end position="168"/>
    </location>
</feature>
<evidence type="ECO:0000256" key="5">
    <source>
        <dbReference type="ARBA" id="ARBA00022554"/>
    </source>
</evidence>
<accession>A0A8H7XJD8</accession>
<dbReference type="PANTHER" id="PTHR32004">
    <property type="entry name" value="TRNA LIGASE"/>
    <property type="match status" value="1"/>
</dbReference>
<dbReference type="InterPro" id="IPR015943">
    <property type="entry name" value="WD40/YVTN_repeat-like_dom_sf"/>
</dbReference>
<dbReference type="Pfam" id="PF08302">
    <property type="entry name" value="tRNA_lig_CPD"/>
    <property type="match status" value="1"/>
</dbReference>
<dbReference type="GO" id="GO:0006388">
    <property type="term" value="P:tRNA splicing, via endonucleolytic cleavage and ligation"/>
    <property type="evidence" value="ECO:0007669"/>
    <property type="project" value="InterPro"/>
</dbReference>
<dbReference type="GO" id="GO:0010008">
    <property type="term" value="C:endosome membrane"/>
    <property type="evidence" value="ECO:0007669"/>
    <property type="project" value="UniProtKB-SubCell"/>
</dbReference>
<keyword evidence="8" id="KW-0967">Endosome</keyword>
<dbReference type="GO" id="GO:0003972">
    <property type="term" value="F:RNA ligase (ATP) activity"/>
    <property type="evidence" value="ECO:0007669"/>
    <property type="project" value="InterPro"/>
</dbReference>
<proteinExistence type="inferred from homology"/>